<feature type="binding site" evidence="5">
    <location>
        <position position="187"/>
    </location>
    <ligand>
        <name>a divalent metal cation</name>
        <dbReference type="ChEBI" id="CHEBI:60240"/>
        <label>2</label>
        <note>catalytic</note>
    </ligand>
</feature>
<feature type="binding site" evidence="5">
    <location>
        <position position="176"/>
    </location>
    <ligand>
        <name>a divalent metal cation</name>
        <dbReference type="ChEBI" id="CHEBI:60240"/>
        <label>1</label>
    </ligand>
</feature>
<dbReference type="GO" id="GO:0004239">
    <property type="term" value="F:initiator methionyl aminopeptidase activity"/>
    <property type="evidence" value="ECO:0007669"/>
    <property type="project" value="UniProtKB-UniRule"/>
</dbReference>
<comment type="similarity">
    <text evidence="5">Belongs to the peptidase M24A family. Methionine aminopeptidase type 1 subfamily.</text>
</comment>
<comment type="function">
    <text evidence="6">Cotranslationally removes the N-terminal methionine from nascent proteins. The N-terminal methionine is often cleaved when the second residue in the primary sequence is small and uncharged (Met-Ala-, Cys, Gly, Pro, Ser, Thr, or Val).</text>
</comment>
<keyword evidence="1 5" id="KW-0031">Aminopeptidase</keyword>
<dbReference type="PRINTS" id="PR00599">
    <property type="entry name" value="MAPEPTIDASE"/>
</dbReference>
<evidence type="ECO:0000313" key="8">
    <source>
        <dbReference type="EMBL" id="TGZ38183.1"/>
    </source>
</evidence>
<feature type="binding site" evidence="5">
    <location>
        <position position="250"/>
    </location>
    <ligand>
        <name>a divalent metal cation</name>
        <dbReference type="ChEBI" id="CHEBI:60240"/>
        <label>2</label>
        <note>catalytic</note>
    </ligand>
</feature>
<organism evidence="8 9">
    <name type="scientific">Temnothorax longispinosus</name>
    <dbReference type="NCBI Taxonomy" id="300112"/>
    <lineage>
        <taxon>Eukaryota</taxon>
        <taxon>Metazoa</taxon>
        <taxon>Ecdysozoa</taxon>
        <taxon>Arthropoda</taxon>
        <taxon>Hexapoda</taxon>
        <taxon>Insecta</taxon>
        <taxon>Pterygota</taxon>
        <taxon>Neoptera</taxon>
        <taxon>Endopterygota</taxon>
        <taxon>Hymenoptera</taxon>
        <taxon>Apocrita</taxon>
        <taxon>Aculeata</taxon>
        <taxon>Formicoidea</taxon>
        <taxon>Formicidae</taxon>
        <taxon>Myrmicinae</taxon>
        <taxon>Temnothorax</taxon>
    </lineage>
</organism>
<dbReference type="InterPro" id="IPR000994">
    <property type="entry name" value="Pept_M24"/>
</dbReference>
<dbReference type="GO" id="GO:0070006">
    <property type="term" value="F:metalloaminopeptidase activity"/>
    <property type="evidence" value="ECO:0007669"/>
    <property type="project" value="UniProtKB-UniRule"/>
</dbReference>
<name>A0A4S2JQG5_9HYME</name>
<sequence>MRSSRDIIQMAQSSKSYLLNILKTMSRAGGVKIPRFVDTQNDNSFGKYAVVQPWLVSEKVIVPSYIPQPSYSQSAEPKNGPATPEIKDECQIECMRQSCKLAGRVLRQINALIKPGITTDFLDKQIHDMIIGNGAYPSPLNYRGFPKSICTSVNNIACHGIPDNRPLQEGDMLNVDITVYLNGYHGDCSAMFQVGEVDSEGKRLITVTELCLKSAIEICKPDERFCNIGNVIEETANKHNLNVIPGLLGHGIGTYFHGAPDVYHFANDFPEKMKAGMTFTIEPALSQGTTQIEILEDGWTACTVDNSRAAQVEHTILITDTGCEVLTL</sequence>
<dbReference type="Proteomes" id="UP000310200">
    <property type="component" value="Unassembled WGS sequence"/>
</dbReference>
<gene>
    <name evidence="8" type="ORF">DBV15_07198</name>
</gene>
<keyword evidence="9" id="KW-1185">Reference proteome</keyword>
<comment type="cofactor">
    <cofactor evidence="5">
        <name>Co(2+)</name>
        <dbReference type="ChEBI" id="CHEBI:48828"/>
    </cofactor>
    <cofactor evidence="5">
        <name>Zn(2+)</name>
        <dbReference type="ChEBI" id="CHEBI:29105"/>
    </cofactor>
    <cofactor evidence="5">
        <name>Mn(2+)</name>
        <dbReference type="ChEBI" id="CHEBI:29035"/>
    </cofactor>
    <cofactor evidence="5">
        <name>Fe(2+)</name>
        <dbReference type="ChEBI" id="CHEBI:29033"/>
    </cofactor>
    <text evidence="5">Binds 2 divalent metal cations per subunit. Has a high-affinity and a low affinity metal-binding site. The true nature of the physiological cofactor is under debate. The enzyme is active with cobalt, zinc, manganese or divalent iron ions. Most likely, methionine aminopeptidases function as mononuclear Fe(2+)-metalloproteases under physiological conditions, and the catalytically relevant metal-binding site has been assigned to the histidine-containing high-affinity site.</text>
</comment>
<feature type="domain" description="Peptidase M24" evidence="7">
    <location>
        <begin position="93"/>
        <end position="320"/>
    </location>
</feature>
<evidence type="ECO:0000313" key="9">
    <source>
        <dbReference type="Proteomes" id="UP000310200"/>
    </source>
</evidence>
<feature type="binding site" evidence="5">
    <location>
        <position position="257"/>
    </location>
    <ligand>
        <name>substrate</name>
    </ligand>
</feature>
<feature type="binding site" evidence="5">
    <location>
        <position position="187"/>
    </location>
    <ligand>
        <name>a divalent metal cation</name>
        <dbReference type="ChEBI" id="CHEBI:60240"/>
        <label>1</label>
    </ligand>
</feature>
<feature type="binding site" evidence="5">
    <location>
        <position position="313"/>
    </location>
    <ligand>
        <name>a divalent metal cation</name>
        <dbReference type="ChEBI" id="CHEBI:60240"/>
        <label>1</label>
    </ligand>
</feature>
<dbReference type="EC" id="3.4.11.18" evidence="6"/>
<evidence type="ECO:0000256" key="2">
    <source>
        <dbReference type="ARBA" id="ARBA00022670"/>
    </source>
</evidence>
<feature type="binding site" evidence="5">
    <location>
        <position position="159"/>
    </location>
    <ligand>
        <name>substrate</name>
    </ligand>
</feature>
<keyword evidence="2 5" id="KW-0645">Protease</keyword>
<dbReference type="AlphaFoldDB" id="A0A4S2JQG5"/>
<dbReference type="PANTHER" id="PTHR43330:SF8">
    <property type="entry name" value="METHIONINE AMINOPEPTIDASE 1D, MITOCHONDRIAL"/>
    <property type="match status" value="1"/>
</dbReference>
<reference evidence="8 9" key="1">
    <citation type="journal article" date="2019" name="Philos. Trans. R. Soc. Lond., B, Biol. Sci.">
        <title>Ant behaviour and brain gene expression of defending hosts depend on the ecological success of the intruding social parasite.</title>
        <authorList>
            <person name="Kaur R."/>
            <person name="Stoldt M."/>
            <person name="Jongepier E."/>
            <person name="Feldmeyer B."/>
            <person name="Menzel F."/>
            <person name="Bornberg-Bauer E."/>
            <person name="Foitzik S."/>
        </authorList>
    </citation>
    <scope>NUCLEOTIDE SEQUENCE [LARGE SCALE GENOMIC DNA]</scope>
    <source>
        <tissue evidence="8">Whole body</tissue>
    </source>
</reference>
<evidence type="ECO:0000256" key="1">
    <source>
        <dbReference type="ARBA" id="ARBA00022438"/>
    </source>
</evidence>
<evidence type="ECO:0000256" key="3">
    <source>
        <dbReference type="ARBA" id="ARBA00022723"/>
    </source>
</evidence>
<keyword evidence="3 5" id="KW-0479">Metal-binding</keyword>
<dbReference type="STRING" id="300112.A0A4S2JQG5"/>
<dbReference type="CDD" id="cd01086">
    <property type="entry name" value="MetAP1"/>
    <property type="match status" value="1"/>
</dbReference>
<dbReference type="PANTHER" id="PTHR43330">
    <property type="entry name" value="METHIONINE AMINOPEPTIDASE"/>
    <property type="match status" value="1"/>
</dbReference>
<feature type="binding site" evidence="5">
    <location>
        <position position="313"/>
    </location>
    <ligand>
        <name>a divalent metal cation</name>
        <dbReference type="ChEBI" id="CHEBI:60240"/>
        <label>2</label>
        <note>catalytic</note>
    </ligand>
</feature>
<comment type="caution">
    <text evidence="8">The sequence shown here is derived from an EMBL/GenBank/DDBJ whole genome shotgun (WGS) entry which is preliminary data.</text>
</comment>
<dbReference type="InterPro" id="IPR001714">
    <property type="entry name" value="Pept_M24_MAP"/>
</dbReference>
<evidence type="ECO:0000256" key="5">
    <source>
        <dbReference type="HAMAP-Rule" id="MF_03174"/>
    </source>
</evidence>
<dbReference type="Pfam" id="PF00557">
    <property type="entry name" value="Peptidase_M24"/>
    <property type="match status" value="1"/>
</dbReference>
<evidence type="ECO:0000256" key="6">
    <source>
        <dbReference type="RuleBase" id="RU003653"/>
    </source>
</evidence>
<keyword evidence="4 5" id="KW-0378">Hydrolase</keyword>
<evidence type="ECO:0000256" key="4">
    <source>
        <dbReference type="ARBA" id="ARBA00022801"/>
    </source>
</evidence>
<accession>A0A4S2JQG5</accession>
<dbReference type="GO" id="GO:0006508">
    <property type="term" value="P:proteolysis"/>
    <property type="evidence" value="ECO:0007669"/>
    <property type="project" value="UniProtKB-KW"/>
</dbReference>
<dbReference type="HAMAP" id="MF_01974">
    <property type="entry name" value="MetAP_1"/>
    <property type="match status" value="1"/>
</dbReference>
<dbReference type="Gene3D" id="3.90.230.10">
    <property type="entry name" value="Creatinase/methionine aminopeptidase superfamily"/>
    <property type="match status" value="1"/>
</dbReference>
<comment type="catalytic activity">
    <reaction evidence="5 6">
        <text>Release of N-terminal amino acids, preferentially methionine, from peptides and arylamides.</text>
        <dbReference type="EC" id="3.4.11.18"/>
    </reaction>
</comment>
<protein>
    <recommendedName>
        <fullName evidence="6">Methionine aminopeptidase</fullName>
        <ecNumber evidence="6">3.4.11.18</ecNumber>
    </recommendedName>
</protein>
<dbReference type="NCBIfam" id="TIGR00500">
    <property type="entry name" value="met_pdase_I"/>
    <property type="match status" value="1"/>
</dbReference>
<dbReference type="EMBL" id="QBLH01003453">
    <property type="protein sequence ID" value="TGZ38183.1"/>
    <property type="molecule type" value="Genomic_DNA"/>
</dbReference>
<dbReference type="InterPro" id="IPR002467">
    <property type="entry name" value="Pept_M24A_MAP1"/>
</dbReference>
<dbReference type="InterPro" id="IPR036005">
    <property type="entry name" value="Creatinase/aminopeptidase-like"/>
</dbReference>
<evidence type="ECO:0000259" key="7">
    <source>
        <dbReference type="Pfam" id="PF00557"/>
    </source>
</evidence>
<proteinExistence type="inferred from homology"/>
<dbReference type="SUPFAM" id="SSF55920">
    <property type="entry name" value="Creatinase/aminopeptidase"/>
    <property type="match status" value="1"/>
</dbReference>
<dbReference type="GO" id="GO:0046872">
    <property type="term" value="F:metal ion binding"/>
    <property type="evidence" value="ECO:0007669"/>
    <property type="project" value="UniProtKB-UniRule"/>
</dbReference>
<feature type="binding site" evidence="5">
    <location>
        <position position="282"/>
    </location>
    <ligand>
        <name>a divalent metal cation</name>
        <dbReference type="ChEBI" id="CHEBI:60240"/>
        <label>2</label>
        <note>catalytic</note>
    </ligand>
</feature>